<dbReference type="eggNOG" id="ENOG502SK37">
    <property type="taxonomic scope" value="Eukaryota"/>
</dbReference>
<dbReference type="EMBL" id="CM000648">
    <property type="protein sequence ID" value="EED89356.1"/>
    <property type="molecule type" value="Genomic_DNA"/>
</dbReference>
<dbReference type="Proteomes" id="UP000001449">
    <property type="component" value="Chromosome 13"/>
</dbReference>
<dbReference type="GeneID" id="7447865"/>
<feature type="chain" id="PRO_5002866473" evidence="2">
    <location>
        <begin position="21"/>
        <end position="386"/>
    </location>
</feature>
<reference evidence="3 4" key="1">
    <citation type="journal article" date="2004" name="Science">
        <title>The genome of the diatom Thalassiosira pseudonana: ecology, evolution, and metabolism.</title>
        <authorList>
            <person name="Armbrust E.V."/>
            <person name="Berges J.A."/>
            <person name="Bowler C."/>
            <person name="Green B.R."/>
            <person name="Martinez D."/>
            <person name="Putnam N.H."/>
            <person name="Zhou S."/>
            <person name="Allen A.E."/>
            <person name="Apt K.E."/>
            <person name="Bechner M."/>
            <person name="Brzezinski M.A."/>
            <person name="Chaal B.K."/>
            <person name="Chiovitti A."/>
            <person name="Davis A.K."/>
            <person name="Demarest M.S."/>
            <person name="Detter J.C."/>
            <person name="Glavina T."/>
            <person name="Goodstein D."/>
            <person name="Hadi M.Z."/>
            <person name="Hellsten U."/>
            <person name="Hildebrand M."/>
            <person name="Jenkins B.D."/>
            <person name="Jurka J."/>
            <person name="Kapitonov V.V."/>
            <person name="Kroger N."/>
            <person name="Lau W.W."/>
            <person name="Lane T.W."/>
            <person name="Larimer F.W."/>
            <person name="Lippmeier J.C."/>
            <person name="Lucas S."/>
            <person name="Medina M."/>
            <person name="Montsant A."/>
            <person name="Obornik M."/>
            <person name="Parker M.S."/>
            <person name="Palenik B."/>
            <person name="Pazour G.J."/>
            <person name="Richardson P.M."/>
            <person name="Rynearson T.A."/>
            <person name="Saito M.A."/>
            <person name="Schwartz D.C."/>
            <person name="Thamatrakoln K."/>
            <person name="Valentin K."/>
            <person name="Vardi A."/>
            <person name="Wilkerson F.P."/>
            <person name="Rokhsar D.S."/>
        </authorList>
    </citation>
    <scope>NUCLEOTIDE SEQUENCE [LARGE SCALE GENOMIC DNA]</scope>
    <source>
        <strain evidence="3 4">CCMP1335</strain>
    </source>
</reference>
<sequence>MKLSLTILSAALGISAATSANPSSIRASSKVGQSVLSKARRLQNDNVEIDYTWVANMSLKFQGCYHSQVWNDEANGEDDVRISTQRLVRFRLCPTDSCSMSSPAGCTSKYGDYVIDMETYLQAYFEGVQQDQEYQCRYEEEYGDCVCNGENQGDDYNEEICKYECFMGKGMEYCIDKNPYEEEGEKKEDWNVREYAECKQYQFQNNNNRNLEEEAKYYVGAYCSENGGNIYLGLFTDDSCSQFADSYGGADTFATLSYGTSLPYSDTTMIGTECFSCKETQQANENNANDAADADNVKDSCEQLYQSAGKCEANLGNSSPDNEACNFMEGIKIYRKNGKIVRGAESSNTTASIFIGLFACSFVLLGGYAYYLKTKLDRAKVNLSDM</sequence>
<keyword evidence="1" id="KW-0472">Membrane</keyword>
<feature type="signal peptide" evidence="2">
    <location>
        <begin position="1"/>
        <end position="20"/>
    </location>
</feature>
<protein>
    <submittedName>
        <fullName evidence="3">Uncharacterized protein</fullName>
    </submittedName>
</protein>
<proteinExistence type="predicted"/>
<organism evidence="3 4">
    <name type="scientific">Thalassiosira pseudonana</name>
    <name type="common">Marine diatom</name>
    <name type="synonym">Cyclotella nana</name>
    <dbReference type="NCBI Taxonomy" id="35128"/>
    <lineage>
        <taxon>Eukaryota</taxon>
        <taxon>Sar</taxon>
        <taxon>Stramenopiles</taxon>
        <taxon>Ochrophyta</taxon>
        <taxon>Bacillariophyta</taxon>
        <taxon>Coscinodiscophyceae</taxon>
        <taxon>Thalassiosirophycidae</taxon>
        <taxon>Thalassiosirales</taxon>
        <taxon>Thalassiosiraceae</taxon>
        <taxon>Thalassiosira</taxon>
    </lineage>
</organism>
<gene>
    <name evidence="3" type="ORF">THAPSDRAFT_24708</name>
</gene>
<name>B8CBQ3_THAPS</name>
<dbReference type="KEGG" id="tps:THAPSDRAFT_24708"/>
<evidence type="ECO:0000313" key="4">
    <source>
        <dbReference type="Proteomes" id="UP000001449"/>
    </source>
</evidence>
<evidence type="ECO:0000313" key="3">
    <source>
        <dbReference type="EMBL" id="EED89356.1"/>
    </source>
</evidence>
<dbReference type="OMA" id="AYESTWI"/>
<keyword evidence="4" id="KW-1185">Reference proteome</keyword>
<dbReference type="HOGENOM" id="CLU_056661_0_0_1"/>
<dbReference type="AlphaFoldDB" id="B8CBQ3"/>
<keyword evidence="2" id="KW-0732">Signal</keyword>
<accession>B8CBQ3</accession>
<evidence type="ECO:0000256" key="1">
    <source>
        <dbReference type="SAM" id="Phobius"/>
    </source>
</evidence>
<keyword evidence="1" id="KW-0812">Transmembrane</keyword>
<dbReference type="InParanoid" id="B8CBQ3"/>
<keyword evidence="1" id="KW-1133">Transmembrane helix</keyword>
<dbReference type="RefSeq" id="XP_002293620.1">
    <property type="nucleotide sequence ID" value="XM_002293584.1"/>
</dbReference>
<reference evidence="3 4" key="2">
    <citation type="journal article" date="2008" name="Nature">
        <title>The Phaeodactylum genome reveals the evolutionary history of diatom genomes.</title>
        <authorList>
            <person name="Bowler C."/>
            <person name="Allen A.E."/>
            <person name="Badger J.H."/>
            <person name="Grimwood J."/>
            <person name="Jabbari K."/>
            <person name="Kuo A."/>
            <person name="Maheswari U."/>
            <person name="Martens C."/>
            <person name="Maumus F."/>
            <person name="Otillar R.P."/>
            <person name="Rayko E."/>
            <person name="Salamov A."/>
            <person name="Vandepoele K."/>
            <person name="Beszteri B."/>
            <person name="Gruber A."/>
            <person name="Heijde M."/>
            <person name="Katinka M."/>
            <person name="Mock T."/>
            <person name="Valentin K."/>
            <person name="Verret F."/>
            <person name="Berges J.A."/>
            <person name="Brownlee C."/>
            <person name="Cadoret J.P."/>
            <person name="Chiovitti A."/>
            <person name="Choi C.J."/>
            <person name="Coesel S."/>
            <person name="De Martino A."/>
            <person name="Detter J.C."/>
            <person name="Durkin C."/>
            <person name="Falciatore A."/>
            <person name="Fournet J."/>
            <person name="Haruta M."/>
            <person name="Huysman M.J."/>
            <person name="Jenkins B.D."/>
            <person name="Jiroutova K."/>
            <person name="Jorgensen R.E."/>
            <person name="Joubert Y."/>
            <person name="Kaplan A."/>
            <person name="Kroger N."/>
            <person name="Kroth P.G."/>
            <person name="La Roche J."/>
            <person name="Lindquist E."/>
            <person name="Lommer M."/>
            <person name="Martin-Jezequel V."/>
            <person name="Lopez P.J."/>
            <person name="Lucas S."/>
            <person name="Mangogna M."/>
            <person name="McGinnis K."/>
            <person name="Medlin L.K."/>
            <person name="Montsant A."/>
            <person name="Oudot-Le Secq M.P."/>
            <person name="Napoli C."/>
            <person name="Obornik M."/>
            <person name="Parker M.S."/>
            <person name="Petit J.L."/>
            <person name="Porcel B.M."/>
            <person name="Poulsen N."/>
            <person name="Robison M."/>
            <person name="Rychlewski L."/>
            <person name="Rynearson T.A."/>
            <person name="Schmutz J."/>
            <person name="Shapiro H."/>
            <person name="Siaut M."/>
            <person name="Stanley M."/>
            <person name="Sussman M.R."/>
            <person name="Taylor A.R."/>
            <person name="Vardi A."/>
            <person name="von Dassow P."/>
            <person name="Vyverman W."/>
            <person name="Willis A."/>
            <person name="Wyrwicz L.S."/>
            <person name="Rokhsar D.S."/>
            <person name="Weissenbach J."/>
            <person name="Armbrust E.V."/>
            <person name="Green B.R."/>
            <person name="Van de Peer Y."/>
            <person name="Grigoriev I.V."/>
        </authorList>
    </citation>
    <scope>NUCLEOTIDE SEQUENCE [LARGE SCALE GENOMIC DNA]</scope>
    <source>
        <strain evidence="3 4">CCMP1335</strain>
    </source>
</reference>
<dbReference type="PaxDb" id="35128-Thaps24708"/>
<feature type="transmembrane region" description="Helical" evidence="1">
    <location>
        <begin position="351"/>
        <end position="371"/>
    </location>
</feature>
<evidence type="ECO:0000256" key="2">
    <source>
        <dbReference type="SAM" id="SignalP"/>
    </source>
</evidence>